<keyword evidence="2" id="KW-1185">Reference proteome</keyword>
<dbReference type="OrthoDB" id="4070623at2"/>
<dbReference type="Proteomes" id="UP000283063">
    <property type="component" value="Chromosome"/>
</dbReference>
<sequence length="50" mass="5458">MPGDPDAMAEGKLLAAGFRSYIDGEWLITRATHNLDSGGYRTSIESEPME</sequence>
<accession>A0A3T0N4X8</accession>
<name>A0A3T0N4X8_9RHOB</name>
<dbReference type="KEGG" id="sedi:EBB79_14895"/>
<dbReference type="AlphaFoldDB" id="A0A3T0N4X8"/>
<proteinExistence type="predicted"/>
<evidence type="ECO:0000313" key="1">
    <source>
        <dbReference type="EMBL" id="AZV79029.1"/>
    </source>
</evidence>
<protein>
    <submittedName>
        <fullName evidence="1">Late control protein</fullName>
    </submittedName>
</protein>
<dbReference type="EMBL" id="CP033219">
    <property type="protein sequence ID" value="AZV79029.1"/>
    <property type="molecule type" value="Genomic_DNA"/>
</dbReference>
<gene>
    <name evidence="1" type="ORF">EBB79_14895</name>
</gene>
<organism evidence="1 2">
    <name type="scientific">Parasedimentitalea marina</name>
    <dbReference type="NCBI Taxonomy" id="2483033"/>
    <lineage>
        <taxon>Bacteria</taxon>
        <taxon>Pseudomonadati</taxon>
        <taxon>Pseudomonadota</taxon>
        <taxon>Alphaproteobacteria</taxon>
        <taxon>Rhodobacterales</taxon>
        <taxon>Paracoccaceae</taxon>
        <taxon>Parasedimentitalea</taxon>
    </lineage>
</organism>
<reference evidence="1 2" key="1">
    <citation type="submission" date="2018-10" db="EMBL/GenBank/DDBJ databases">
        <title>Parasedimentitalea marina sp. nov., a psychrophilic bacterium isolated from deep seawater of the New Britain Trench.</title>
        <authorList>
            <person name="Cao J."/>
        </authorList>
    </citation>
    <scope>NUCLEOTIDE SEQUENCE [LARGE SCALE GENOMIC DNA]</scope>
    <source>
        <strain evidence="1 2">W43</strain>
    </source>
</reference>
<evidence type="ECO:0000313" key="2">
    <source>
        <dbReference type="Proteomes" id="UP000283063"/>
    </source>
</evidence>